<gene>
    <name evidence="2" type="ORF">P3X46_011947</name>
</gene>
<evidence type="ECO:0000313" key="2">
    <source>
        <dbReference type="EMBL" id="KAJ9176661.1"/>
    </source>
</evidence>
<comment type="caution">
    <text evidence="2">The sequence shown here is derived from an EMBL/GenBank/DDBJ whole genome shotgun (WGS) entry which is preliminary data.</text>
</comment>
<dbReference type="EMBL" id="JARPOI010000007">
    <property type="protein sequence ID" value="KAJ9176661.1"/>
    <property type="molecule type" value="Genomic_DNA"/>
</dbReference>
<dbReference type="Proteomes" id="UP001174677">
    <property type="component" value="Chromosome 7"/>
</dbReference>
<protein>
    <submittedName>
        <fullName evidence="2">Uncharacterized protein</fullName>
    </submittedName>
</protein>
<feature type="region of interest" description="Disordered" evidence="1">
    <location>
        <begin position="1"/>
        <end position="102"/>
    </location>
</feature>
<sequence length="102" mass="11114">MASVQADTPVQEVSGEQAEKSTQETPVLEEKPATSEEAEVVVHDGEDDEDEEEEEHEKTIEEETQNKVKDEENAGSPIIGEAEPAASFDDEAEAEVEEGDLI</sequence>
<feature type="compositionally biased region" description="Basic and acidic residues" evidence="1">
    <location>
        <begin position="56"/>
        <end position="72"/>
    </location>
</feature>
<organism evidence="2 3">
    <name type="scientific">Hevea brasiliensis</name>
    <name type="common">Para rubber tree</name>
    <name type="synonym">Siphonia brasiliensis</name>
    <dbReference type="NCBI Taxonomy" id="3981"/>
    <lineage>
        <taxon>Eukaryota</taxon>
        <taxon>Viridiplantae</taxon>
        <taxon>Streptophyta</taxon>
        <taxon>Embryophyta</taxon>
        <taxon>Tracheophyta</taxon>
        <taxon>Spermatophyta</taxon>
        <taxon>Magnoliopsida</taxon>
        <taxon>eudicotyledons</taxon>
        <taxon>Gunneridae</taxon>
        <taxon>Pentapetalae</taxon>
        <taxon>rosids</taxon>
        <taxon>fabids</taxon>
        <taxon>Malpighiales</taxon>
        <taxon>Euphorbiaceae</taxon>
        <taxon>Crotonoideae</taxon>
        <taxon>Micrandreae</taxon>
        <taxon>Hevea</taxon>
    </lineage>
</organism>
<evidence type="ECO:0000256" key="1">
    <source>
        <dbReference type="SAM" id="MobiDB-lite"/>
    </source>
</evidence>
<feature type="compositionally biased region" description="Acidic residues" evidence="1">
    <location>
        <begin position="88"/>
        <end position="102"/>
    </location>
</feature>
<proteinExistence type="predicted"/>
<feature type="compositionally biased region" description="Basic and acidic residues" evidence="1">
    <location>
        <begin position="17"/>
        <end position="44"/>
    </location>
</feature>
<reference evidence="2" key="1">
    <citation type="journal article" date="2023" name="Plant Biotechnol. J.">
        <title>Chromosome-level wild Hevea brasiliensis genome provides new tools for genomic-assisted breeding and valuable loci to elevate rubber yield.</title>
        <authorList>
            <person name="Cheng H."/>
            <person name="Song X."/>
            <person name="Hu Y."/>
            <person name="Wu T."/>
            <person name="Yang Q."/>
            <person name="An Z."/>
            <person name="Feng S."/>
            <person name="Deng Z."/>
            <person name="Wu W."/>
            <person name="Zeng X."/>
            <person name="Tu M."/>
            <person name="Wang X."/>
            <person name="Huang H."/>
        </authorList>
    </citation>
    <scope>NUCLEOTIDE SEQUENCE</scope>
    <source>
        <strain evidence="2">MT/VB/25A 57/8</strain>
    </source>
</reference>
<feature type="compositionally biased region" description="Acidic residues" evidence="1">
    <location>
        <begin position="45"/>
        <end position="55"/>
    </location>
</feature>
<accession>A0ABQ9MCH3</accession>
<keyword evidence="3" id="KW-1185">Reference proteome</keyword>
<name>A0ABQ9MCH3_HEVBR</name>
<evidence type="ECO:0000313" key="3">
    <source>
        <dbReference type="Proteomes" id="UP001174677"/>
    </source>
</evidence>